<dbReference type="Gene3D" id="1.10.390.10">
    <property type="entry name" value="Neutral Protease Domain 2"/>
    <property type="match status" value="1"/>
</dbReference>
<dbReference type="EMBL" id="VZPB01000095">
    <property type="protein sequence ID" value="KAB0572847.1"/>
    <property type="molecule type" value="Genomic_DNA"/>
</dbReference>
<evidence type="ECO:0000259" key="1">
    <source>
        <dbReference type="Pfam" id="PF05299"/>
    </source>
</evidence>
<dbReference type="InterPro" id="IPR007963">
    <property type="entry name" value="Peptidase_M61_catalytic"/>
</dbReference>
<gene>
    <name evidence="3" type="ORF">F7Q92_20815</name>
</gene>
<keyword evidence="4" id="KW-1185">Reference proteome</keyword>
<name>A0A643F739_IDEDE</name>
<protein>
    <submittedName>
        <fullName evidence="3">M61 family metallopeptidase</fullName>
    </submittedName>
</protein>
<feature type="domain" description="Peptidase M61 catalytic" evidence="1">
    <location>
        <begin position="327"/>
        <end position="443"/>
    </location>
</feature>
<accession>A0A643F739</accession>
<dbReference type="Gene3D" id="2.60.40.3650">
    <property type="match status" value="1"/>
</dbReference>
<dbReference type="InterPro" id="IPR027268">
    <property type="entry name" value="Peptidase_M4/M1_CTD_sf"/>
</dbReference>
<dbReference type="Pfam" id="PF05299">
    <property type="entry name" value="Peptidase_M61"/>
    <property type="match status" value="1"/>
</dbReference>
<dbReference type="PIRSF" id="PIRSF016493">
    <property type="entry name" value="Glycyl_aminpptds"/>
    <property type="match status" value="1"/>
</dbReference>
<dbReference type="InterPro" id="IPR024191">
    <property type="entry name" value="Peptidase_M61"/>
</dbReference>
<dbReference type="SUPFAM" id="SSF55486">
    <property type="entry name" value="Metalloproteases ('zincins'), catalytic domain"/>
    <property type="match status" value="1"/>
</dbReference>
<feature type="non-terminal residue" evidence="3">
    <location>
        <position position="1"/>
    </location>
</feature>
<feature type="domain" description="Peptidase M61 N-terminal" evidence="2">
    <location>
        <begin position="47"/>
        <end position="229"/>
    </location>
</feature>
<dbReference type="Pfam" id="PF17899">
    <property type="entry name" value="Peptidase_M61_N"/>
    <property type="match status" value="1"/>
</dbReference>
<dbReference type="SUPFAM" id="SSF50156">
    <property type="entry name" value="PDZ domain-like"/>
    <property type="match status" value="1"/>
</dbReference>
<reference evidence="3 4" key="1">
    <citation type="submission" date="2019-09" db="EMBL/GenBank/DDBJ databases">
        <title>Draft genome sequences of 48 bacterial type strains from the CCUG.</title>
        <authorList>
            <person name="Tunovic T."/>
            <person name="Pineiro-Iglesias B."/>
            <person name="Unosson C."/>
            <person name="Inganas E."/>
            <person name="Ohlen M."/>
            <person name="Cardew S."/>
            <person name="Jensie-Markopoulos S."/>
            <person name="Salva-Serra F."/>
            <person name="Jaen-Luchoro D."/>
            <person name="Karlsson R."/>
            <person name="Svensson-Stadler L."/>
            <person name="Chun J."/>
            <person name="Moore E."/>
        </authorList>
    </citation>
    <scope>NUCLEOTIDE SEQUENCE [LARGE SCALE GENOMIC DNA]</scope>
    <source>
        <strain evidence="3 4">CCUG 30977</strain>
    </source>
</reference>
<sequence>LALALAGVQAWAAPSPTPAAPPAPVAAPLPPALPAVAAAAWPAPLSLEVDATDLAHRVLQARLLLPVTPSEAPRELTLLYPRFLPGAHGPYGDVSRLAGLMVSAGGRPVAWQRDTVDPHAYRVQVPAGVDQLELRLQYIAPARRSSERISITRSLLNVEWETVLLYPAGTAASGVRVQTRLKLPPGWQAATALRGPDGQAPAAADAQGWWSFGETSLETLIDSPLFAGAVLRRVALDAPGTAAPVTLNLLADEAAAVAATPAQLEAHRALVRQADRLFGSRPYRHYDFLLAISDEFGGIGLEHHESSENGVEASYFTDDWDRAVRARELLPHEYVHAWNGKFRRPDDLWTANYNQPMRNSLLWVYEGLTQYWGHVLTARAGLSTPEQARDRLAWVAAELQARSGRAWRNLQDTTLDPTVGPGHSAEWEDWQRSTDYYDEGLLLWLDVDTLIREKSRQQHSLDDVARAFFGAPHATNADGSPRPAVYDFDALVQALNAVQPHDWAGFFRDWLDGHDGRQLLDGIERGGWRLVWSTEESRFAQNERGWSGPDGDERPQDLAFSLGLRVTSDGKLEQVFWDSPAFRAGLAPGMTLVAVNDRAYKPERLSAAVTANRQGQAPIRLLVRDGDLFLQPVIDWQGGLRYPVLERQAGKPDRLDAVYKAR</sequence>
<evidence type="ECO:0000313" key="3">
    <source>
        <dbReference type="EMBL" id="KAB0572847.1"/>
    </source>
</evidence>
<evidence type="ECO:0000259" key="2">
    <source>
        <dbReference type="Pfam" id="PF17899"/>
    </source>
</evidence>
<dbReference type="Proteomes" id="UP000430120">
    <property type="component" value="Unassembled WGS sequence"/>
</dbReference>
<dbReference type="InterPro" id="IPR040756">
    <property type="entry name" value="Peptidase_M61_N"/>
</dbReference>
<dbReference type="InterPro" id="IPR036034">
    <property type="entry name" value="PDZ_sf"/>
</dbReference>
<dbReference type="RefSeq" id="WP_151125983.1">
    <property type="nucleotide sequence ID" value="NZ_VZPB01000095.1"/>
</dbReference>
<organism evidence="3 4">
    <name type="scientific">Ideonella dechloratans</name>
    <dbReference type="NCBI Taxonomy" id="36863"/>
    <lineage>
        <taxon>Bacteria</taxon>
        <taxon>Pseudomonadati</taxon>
        <taxon>Pseudomonadota</taxon>
        <taxon>Betaproteobacteria</taxon>
        <taxon>Burkholderiales</taxon>
        <taxon>Sphaerotilaceae</taxon>
        <taxon>Ideonella</taxon>
    </lineage>
</organism>
<dbReference type="Gene3D" id="2.30.42.10">
    <property type="match status" value="1"/>
</dbReference>
<evidence type="ECO:0000313" key="4">
    <source>
        <dbReference type="Proteomes" id="UP000430120"/>
    </source>
</evidence>
<comment type="caution">
    <text evidence="3">The sequence shown here is derived from an EMBL/GenBank/DDBJ whole genome shotgun (WGS) entry which is preliminary data.</text>
</comment>
<dbReference type="AlphaFoldDB" id="A0A643F739"/>
<proteinExistence type="predicted"/>
<dbReference type="OrthoDB" id="9778516at2"/>